<keyword evidence="6" id="KW-0472">Membrane</keyword>
<dbReference type="PANTHER" id="PTHR15415:SF7">
    <property type="entry name" value="MICOS COMPLEX SUBUNIT MIC60"/>
    <property type="match status" value="1"/>
</dbReference>
<dbReference type="GeneTree" id="ENSGT00390000002313"/>
<feature type="coiled-coil region" evidence="8">
    <location>
        <begin position="467"/>
        <end position="497"/>
    </location>
</feature>
<comment type="similarity">
    <text evidence="1 7">Belongs to the MICOS complex subunit Mic60 family.</text>
</comment>
<feature type="coiled-coil region" evidence="8">
    <location>
        <begin position="249"/>
        <end position="283"/>
    </location>
</feature>
<comment type="function">
    <text evidence="7">Component of the MICOS complex, a large protein complex of the mitochondrial inner membrane that plays crucial roles in the maintenance of crista junctions, inner membrane architecture, and formation of contact sites to the outer membrane.</text>
</comment>
<gene>
    <name evidence="10" type="primary">IMMT</name>
</gene>
<reference evidence="10" key="2">
    <citation type="submission" date="2025-09" db="UniProtKB">
        <authorList>
            <consortium name="Ensembl"/>
        </authorList>
    </citation>
    <scope>IDENTIFICATION</scope>
</reference>
<name>A0A8C9DTQ3_PROSS</name>
<reference evidence="10" key="1">
    <citation type="submission" date="2025-08" db="UniProtKB">
        <authorList>
            <consortium name="Ensembl"/>
        </authorList>
    </citation>
    <scope>IDENTIFICATION</scope>
</reference>
<keyword evidence="11" id="KW-1185">Reference proteome</keyword>
<protein>
    <recommendedName>
        <fullName evidence="7">MICOS complex subunit MIC60</fullName>
    </recommendedName>
    <alternativeName>
        <fullName evidence="7">Mitofilin</fullName>
    </alternativeName>
</protein>
<comment type="subcellular location">
    <subcellularLocation>
        <location evidence="7">Mitochondrion inner membrane</location>
        <topology evidence="7">Single-pass membrane protein</topology>
    </subcellularLocation>
</comment>
<evidence type="ECO:0000313" key="11">
    <source>
        <dbReference type="Proteomes" id="UP000694414"/>
    </source>
</evidence>
<accession>A0A8C9DTQ3</accession>
<feature type="region of interest" description="Disordered" evidence="9">
    <location>
        <begin position="135"/>
        <end position="167"/>
    </location>
</feature>
<evidence type="ECO:0000313" key="10">
    <source>
        <dbReference type="Ensembl" id="ENSPSMP00000033930.1"/>
    </source>
</evidence>
<dbReference type="GO" id="GO:0061617">
    <property type="term" value="C:MICOS complex"/>
    <property type="evidence" value="ECO:0007669"/>
    <property type="project" value="TreeGrafter"/>
</dbReference>
<sequence>YSTSGSSGLTTGKIAGAGLLFVGGGIGGTILYAKWDSHFRESVEKTIPYSDKLFEVVLGSAPYNVPLPKKPIQSAPLKISSVSEVMKESKQPASQLQKQKGDTPASTTAPTEAAQIISAADDTPSVPAPAIEHEEAIKTDHRETGEGKPTPALSEEASSSSVRERPPEEVAARLAQQEKQEQVKLESLAKSLEDALSQTASITLQAVAAQNAAVQAVNAHSNILKAAMDNSEIAGEKKSAQWRTVEGALKERRKAVDEAADALLKAKEELEKMKNVIENAKKKEVAGAKPHITAAEGKLHNMIVDLDNVVKKVQAAQSEAKVVSQYHELVVQARDDFKRELDSITPEVLPGWKGMSKYNSDKLSTDDLNSLIAHAHRRIDQLNRELAEQKATEKQHITLALEKQKLEEKRAFDSAVAKALEHHRSEIQAEQDRKVEEVRDAMENEMRTQLRRQAAAHTDHLRDVLRVQEQELKYEFEQDLAEKLSEQELQFRRLSQEQVDNFTLDINTAYARLRGIEQAVQSHAVAEEEARKAHQLWLSVEALKYSMKTSSADMPTVPLGSAVEAIRVNCSDNEFTQALTAAIPPESLTRGVYSEETLRARFYVVQKLARRVAMIDETRNSLYQYFLSYLQSLLLFPAQQLKPPEELSPEDINTFKLLSYASYCIEHGDLELAAKFVNQLKGESRRVAQDWLKEARMTLETKQIVEILTAYASAVGIGTTQVQQE</sequence>
<evidence type="ECO:0000256" key="1">
    <source>
        <dbReference type="ARBA" id="ARBA00010877"/>
    </source>
</evidence>
<keyword evidence="8" id="KW-0175">Coiled coil</keyword>
<dbReference type="InterPro" id="IPR019133">
    <property type="entry name" value="MIC60"/>
</dbReference>
<organism evidence="10 11">
    <name type="scientific">Prolemur simus</name>
    <name type="common">Greater bamboo lemur</name>
    <name type="synonym">Hapalemur simus</name>
    <dbReference type="NCBI Taxonomy" id="1328070"/>
    <lineage>
        <taxon>Eukaryota</taxon>
        <taxon>Metazoa</taxon>
        <taxon>Chordata</taxon>
        <taxon>Craniata</taxon>
        <taxon>Vertebrata</taxon>
        <taxon>Euteleostomi</taxon>
        <taxon>Mammalia</taxon>
        <taxon>Eutheria</taxon>
        <taxon>Euarchontoglires</taxon>
        <taxon>Primates</taxon>
        <taxon>Strepsirrhini</taxon>
        <taxon>Lemuriformes</taxon>
        <taxon>Lemuridae</taxon>
        <taxon>Prolemur</taxon>
    </lineage>
</organism>
<dbReference type="Proteomes" id="UP000694414">
    <property type="component" value="Unplaced"/>
</dbReference>
<evidence type="ECO:0000256" key="5">
    <source>
        <dbReference type="ARBA" id="ARBA00023128"/>
    </source>
</evidence>
<dbReference type="GO" id="GO:0042407">
    <property type="term" value="P:cristae formation"/>
    <property type="evidence" value="ECO:0007669"/>
    <property type="project" value="TreeGrafter"/>
</dbReference>
<proteinExistence type="inferred from homology"/>
<feature type="coiled-coil region" evidence="8">
    <location>
        <begin position="365"/>
        <end position="392"/>
    </location>
</feature>
<dbReference type="Pfam" id="PF09731">
    <property type="entry name" value="Mitofilin"/>
    <property type="match status" value="1"/>
</dbReference>
<dbReference type="PANTHER" id="PTHR15415">
    <property type="entry name" value="MITOFILIN"/>
    <property type="match status" value="1"/>
</dbReference>
<evidence type="ECO:0000256" key="2">
    <source>
        <dbReference type="ARBA" id="ARBA00022692"/>
    </source>
</evidence>
<keyword evidence="4" id="KW-1133">Transmembrane helix</keyword>
<keyword evidence="5 7" id="KW-0496">Mitochondrion</keyword>
<feature type="compositionally biased region" description="Basic and acidic residues" evidence="9">
    <location>
        <begin position="135"/>
        <end position="146"/>
    </location>
</feature>
<evidence type="ECO:0000256" key="8">
    <source>
        <dbReference type="SAM" id="Coils"/>
    </source>
</evidence>
<evidence type="ECO:0000256" key="6">
    <source>
        <dbReference type="ARBA" id="ARBA00023136"/>
    </source>
</evidence>
<keyword evidence="3 7" id="KW-0999">Mitochondrion inner membrane</keyword>
<evidence type="ECO:0000256" key="7">
    <source>
        <dbReference type="RuleBase" id="RU363000"/>
    </source>
</evidence>
<keyword evidence="2 7" id="KW-0812">Transmembrane</keyword>
<dbReference type="AlphaFoldDB" id="A0A8C9DTQ3"/>
<evidence type="ECO:0000256" key="3">
    <source>
        <dbReference type="ARBA" id="ARBA00022792"/>
    </source>
</evidence>
<evidence type="ECO:0000256" key="9">
    <source>
        <dbReference type="SAM" id="MobiDB-lite"/>
    </source>
</evidence>
<feature type="region of interest" description="Disordered" evidence="9">
    <location>
        <begin position="86"/>
        <end position="111"/>
    </location>
</feature>
<comment type="subunit">
    <text evidence="7">Component of the mitochondrial contact site and cristae organizing system (MICOS) complex.</text>
</comment>
<evidence type="ECO:0000256" key="4">
    <source>
        <dbReference type="ARBA" id="ARBA00022989"/>
    </source>
</evidence>
<dbReference type="Ensembl" id="ENSPSMT00000039079.1">
    <property type="protein sequence ID" value="ENSPSMP00000033930.1"/>
    <property type="gene ID" value="ENSPSMG00000023275.1"/>
</dbReference>